<proteinExistence type="inferred from homology"/>
<reference evidence="6" key="2">
    <citation type="submission" date="2020-03" db="EMBL/GenBank/DDBJ databases">
        <title>The second near-complete assembly of the hexaploid bread wheat (Triticum aestivum) genome.</title>
        <authorList>
            <person name="Zimin A.V."/>
            <person name="Puiu D."/>
            <person name="Shumante A."/>
            <person name="Alonge M."/>
            <person name="Salzberg S.L."/>
        </authorList>
    </citation>
    <scope>NUCLEOTIDE SEQUENCE</scope>
    <source>
        <tissue evidence="6">Leaf</tissue>
    </source>
</reference>
<organism evidence="6">
    <name type="scientific">Triticum aestivum</name>
    <name type="common">Wheat</name>
    <dbReference type="NCBI Taxonomy" id="4565"/>
    <lineage>
        <taxon>Eukaryota</taxon>
        <taxon>Viridiplantae</taxon>
        <taxon>Streptophyta</taxon>
        <taxon>Embryophyta</taxon>
        <taxon>Tracheophyta</taxon>
        <taxon>Spermatophyta</taxon>
        <taxon>Magnoliopsida</taxon>
        <taxon>Liliopsida</taxon>
        <taxon>Poales</taxon>
        <taxon>Poaceae</taxon>
        <taxon>BOP clade</taxon>
        <taxon>Pooideae</taxon>
        <taxon>Triticodae</taxon>
        <taxon>Triticeae</taxon>
        <taxon>Triticinae</taxon>
        <taxon>Triticum</taxon>
    </lineage>
</organism>
<dbReference type="SFLD" id="SFLDS00019">
    <property type="entry name" value="Glutathione_Transferase_(cytos"/>
    <property type="match status" value="1"/>
</dbReference>
<dbReference type="Pfam" id="PF13410">
    <property type="entry name" value="GST_C_2"/>
    <property type="match status" value="1"/>
</dbReference>
<keyword evidence="3" id="KW-0963">Cytoplasm</keyword>
<dbReference type="Gene3D" id="1.20.1050.10">
    <property type="match status" value="1"/>
</dbReference>
<dbReference type="PROSITE" id="PS50405">
    <property type="entry name" value="GST_CTER"/>
    <property type="match status" value="1"/>
</dbReference>
<dbReference type="PaxDb" id="4565-Traes_3B_273DC3549.2"/>
<dbReference type="SFLD" id="SFLDG00358">
    <property type="entry name" value="Main_(cytGST)"/>
    <property type="match status" value="1"/>
</dbReference>
<dbReference type="InterPro" id="IPR045074">
    <property type="entry name" value="GST_C_Tau"/>
</dbReference>
<dbReference type="InterPro" id="IPR036249">
    <property type="entry name" value="Thioredoxin-like_sf"/>
</dbReference>
<comment type="similarity">
    <text evidence="3">Belongs to the GST superfamily.</text>
</comment>
<feature type="domain" description="GST C-terminal" evidence="5">
    <location>
        <begin position="100"/>
        <end position="233"/>
    </location>
</feature>
<dbReference type="PANTHER" id="PTHR11260:SF647">
    <property type="entry name" value="GLUTATHIONE S-TRANSFERASE"/>
    <property type="match status" value="1"/>
</dbReference>
<evidence type="ECO:0000259" key="4">
    <source>
        <dbReference type="PROSITE" id="PS50404"/>
    </source>
</evidence>
<dbReference type="InterPro" id="IPR045073">
    <property type="entry name" value="Omega/Tau-like"/>
</dbReference>
<name>A0A3B6G181_WHEAT</name>
<dbReference type="Gene3D" id="3.40.30.10">
    <property type="entry name" value="Glutaredoxin"/>
    <property type="match status" value="1"/>
</dbReference>
<dbReference type="STRING" id="4565.A0A077RZD7"/>
<dbReference type="SFLD" id="SFLDG01152">
    <property type="entry name" value="Main.3:_Omega-_and_Tau-like"/>
    <property type="match status" value="1"/>
</dbReference>
<dbReference type="PROSITE" id="PS50404">
    <property type="entry name" value="GST_NTER"/>
    <property type="match status" value="1"/>
</dbReference>
<dbReference type="SUPFAM" id="SSF47616">
    <property type="entry name" value="GST C-terminal domain-like"/>
    <property type="match status" value="1"/>
</dbReference>
<dbReference type="CDD" id="cd03185">
    <property type="entry name" value="GST_C_Tau"/>
    <property type="match status" value="1"/>
</dbReference>
<dbReference type="InterPro" id="IPR036282">
    <property type="entry name" value="Glutathione-S-Trfase_C_sf"/>
</dbReference>
<dbReference type="SUPFAM" id="SSF52833">
    <property type="entry name" value="Thioredoxin-like"/>
    <property type="match status" value="1"/>
</dbReference>
<keyword evidence="1 3" id="KW-0808">Transferase</keyword>
<dbReference type="InterPro" id="IPR040079">
    <property type="entry name" value="Glutathione_S-Trfase"/>
</dbReference>
<dbReference type="PANTHER" id="PTHR11260">
    <property type="entry name" value="GLUTATHIONE S-TRANSFERASE, GST, SUPERFAMILY, GST DOMAIN CONTAINING"/>
    <property type="match status" value="1"/>
</dbReference>
<dbReference type="EC" id="2.5.1.18" evidence="3"/>
<dbReference type="Proteomes" id="UP000815260">
    <property type="component" value="Chromosome 3B"/>
</dbReference>
<accession>A0A3B6G181</accession>
<evidence type="ECO:0000313" key="6">
    <source>
        <dbReference type="EMBL" id="KAF7033207.1"/>
    </source>
</evidence>
<protein>
    <recommendedName>
        <fullName evidence="3">Glutathione S-transferase</fullName>
        <ecNumber evidence="3">2.5.1.18</ecNumber>
    </recommendedName>
</protein>
<dbReference type="EMBL" id="CM022218">
    <property type="protein sequence ID" value="KAF7033207.1"/>
    <property type="molecule type" value="Genomic_DNA"/>
</dbReference>
<feature type="domain" description="GST N-terminal" evidence="4">
    <location>
        <begin position="15"/>
        <end position="94"/>
    </location>
</feature>
<dbReference type="OMA" id="VPYEYIQ"/>
<evidence type="ECO:0000256" key="1">
    <source>
        <dbReference type="ARBA" id="ARBA00022679"/>
    </source>
</evidence>
<comment type="subcellular location">
    <subcellularLocation>
        <location evidence="3">Cytoplasm</location>
        <location evidence="3">Cytosol</location>
    </subcellularLocation>
</comment>
<comment type="function">
    <text evidence="3">Is involved in the conjugation of reduced glutathione to a wide number of exogenous and endogenous hydrophobic electrophiles.</text>
</comment>
<sequence>MEGRCDAAALPSEPVMVRLIGCFGSPVVHRAELALRLKGVPYELIEEDLNNKSELLLTHNPVHKTVPVLLHGDRSIPESLVIVEYVDEAFPAGPPLLPSDPLARANARFWARFLEEEFKKPLWIALWTDGEAQAAAARETKANLTLLEAQLPEGKRFFGGDSIGFLDIAVGGALAHWMGVVEEMAGVRLLTEEDHPALCRWARAYRADETVRQCLPDRDRVLAALAARKDLYVSIAKAMAAQK</sequence>
<comment type="caution">
    <text evidence="6">The sequence shown here is derived from an EMBL/GenBank/DDBJ whole genome shotgun (WGS) entry which is preliminary data.</text>
</comment>
<evidence type="ECO:0000259" key="5">
    <source>
        <dbReference type="PROSITE" id="PS50405"/>
    </source>
</evidence>
<comment type="catalytic activity">
    <reaction evidence="2 3">
        <text>RX + glutathione = an S-substituted glutathione + a halide anion + H(+)</text>
        <dbReference type="Rhea" id="RHEA:16437"/>
        <dbReference type="ChEBI" id="CHEBI:15378"/>
        <dbReference type="ChEBI" id="CHEBI:16042"/>
        <dbReference type="ChEBI" id="CHEBI:17792"/>
        <dbReference type="ChEBI" id="CHEBI:57925"/>
        <dbReference type="ChEBI" id="CHEBI:90779"/>
        <dbReference type="EC" id="2.5.1.18"/>
    </reaction>
</comment>
<dbReference type="Pfam" id="PF13417">
    <property type="entry name" value="GST_N_3"/>
    <property type="match status" value="1"/>
</dbReference>
<dbReference type="CDD" id="cd03058">
    <property type="entry name" value="GST_N_Tau"/>
    <property type="match status" value="1"/>
</dbReference>
<dbReference type="InterPro" id="IPR010987">
    <property type="entry name" value="Glutathione-S-Trfase_C-like"/>
</dbReference>
<dbReference type="InterPro" id="IPR004045">
    <property type="entry name" value="Glutathione_S-Trfase_N"/>
</dbReference>
<reference evidence="6" key="1">
    <citation type="journal article" date="2017" name="Gigascience">
        <title>The first near-complete assembly of the hexaploid bread wheat genome, Triticum aestivum.</title>
        <authorList>
            <person name="Zimin A.V."/>
            <person name="Puiu D."/>
            <person name="Hall R."/>
            <person name="Kingan S."/>
            <person name="Clavijo B.J."/>
            <person name="Salzberg S.L."/>
        </authorList>
    </citation>
    <scope>NUCLEOTIDE SEQUENCE</scope>
    <source>
        <tissue evidence="6">Leaf</tissue>
    </source>
</reference>
<evidence type="ECO:0000256" key="3">
    <source>
        <dbReference type="RuleBase" id="RU369102"/>
    </source>
</evidence>
<gene>
    <name evidence="6" type="ORF">CFC21_044327</name>
</gene>
<evidence type="ECO:0000256" key="2">
    <source>
        <dbReference type="ARBA" id="ARBA00047960"/>
    </source>
</evidence>